<dbReference type="InterPro" id="IPR002347">
    <property type="entry name" value="SDR_fam"/>
</dbReference>
<gene>
    <name evidence="3" type="ORF">CFB84_31205</name>
</gene>
<dbReference type="InterPro" id="IPR036291">
    <property type="entry name" value="NAD(P)-bd_dom_sf"/>
</dbReference>
<keyword evidence="2" id="KW-0560">Oxidoreductase</keyword>
<evidence type="ECO:0000313" key="4">
    <source>
        <dbReference type="Proteomes" id="UP000214600"/>
    </source>
</evidence>
<dbReference type="CDD" id="cd05233">
    <property type="entry name" value="SDR_c"/>
    <property type="match status" value="1"/>
</dbReference>
<reference evidence="3 4" key="2">
    <citation type="submission" date="2017-08" db="EMBL/GenBank/DDBJ databases">
        <title>WGS of novel Burkholderia cepaca complex species.</title>
        <authorList>
            <person name="Lipuma J."/>
            <person name="Spilker T."/>
        </authorList>
    </citation>
    <scope>NUCLEOTIDE SEQUENCE [LARGE SCALE GENOMIC DNA]</scope>
    <source>
        <strain evidence="3 4">AU17325</strain>
    </source>
</reference>
<comment type="caution">
    <text evidence="3">The sequence shown here is derived from an EMBL/GenBank/DDBJ whole genome shotgun (WGS) entry which is preliminary data.</text>
</comment>
<dbReference type="SUPFAM" id="SSF51735">
    <property type="entry name" value="NAD(P)-binding Rossmann-fold domains"/>
    <property type="match status" value="1"/>
</dbReference>
<sequence>MRIMIVGASRGLGRALVEGVCRAGDTVVGVSRTRPDAVTLPPGVELQWIEADMASPAEAAAHIAQAAPSAFDVLICNVGIWEATAFTGSYAFLDEPDDAIVDLVNVNITATLLLLKRLVPRLLQSRKPQVILTGSTSALRQSGRPEVAFGASKFALNGVADALREGFRGSRLAVTCLQLGNLNTDDALSVPIEEAAARGDGGRVPVHDVVAVVRTLLNLSDAAFVRELVMPAIADERF</sequence>
<name>A0A228I3Z8_9BURK</name>
<evidence type="ECO:0000256" key="1">
    <source>
        <dbReference type="ARBA" id="ARBA00006484"/>
    </source>
</evidence>
<dbReference type="GO" id="GO:0016020">
    <property type="term" value="C:membrane"/>
    <property type="evidence" value="ECO:0007669"/>
    <property type="project" value="TreeGrafter"/>
</dbReference>
<dbReference type="GO" id="GO:0016491">
    <property type="term" value="F:oxidoreductase activity"/>
    <property type="evidence" value="ECO:0007669"/>
    <property type="project" value="UniProtKB-KW"/>
</dbReference>
<dbReference type="PANTHER" id="PTHR44196">
    <property type="entry name" value="DEHYDROGENASE/REDUCTASE SDR FAMILY MEMBER 7B"/>
    <property type="match status" value="1"/>
</dbReference>
<evidence type="ECO:0000256" key="2">
    <source>
        <dbReference type="ARBA" id="ARBA00023002"/>
    </source>
</evidence>
<accession>A0A228I3Z8</accession>
<dbReference type="PANTHER" id="PTHR44196:SF1">
    <property type="entry name" value="DEHYDROGENASE_REDUCTASE SDR FAMILY MEMBER 7B"/>
    <property type="match status" value="1"/>
</dbReference>
<evidence type="ECO:0000313" key="3">
    <source>
        <dbReference type="EMBL" id="OXI37148.1"/>
    </source>
</evidence>
<proteinExistence type="inferred from homology"/>
<comment type="similarity">
    <text evidence="1">Belongs to the short-chain dehydrogenases/reductases (SDR) family.</text>
</comment>
<organism evidence="3 4">
    <name type="scientific">Burkholderia aenigmatica</name>
    <dbReference type="NCBI Taxonomy" id="2015348"/>
    <lineage>
        <taxon>Bacteria</taxon>
        <taxon>Pseudomonadati</taxon>
        <taxon>Pseudomonadota</taxon>
        <taxon>Betaproteobacteria</taxon>
        <taxon>Burkholderiales</taxon>
        <taxon>Burkholderiaceae</taxon>
        <taxon>Burkholderia</taxon>
        <taxon>Burkholderia cepacia complex</taxon>
    </lineage>
</organism>
<dbReference type="AlphaFoldDB" id="A0A228I3Z8"/>
<dbReference type="Gene3D" id="3.40.50.720">
    <property type="entry name" value="NAD(P)-binding Rossmann-like Domain"/>
    <property type="match status" value="1"/>
</dbReference>
<dbReference type="OrthoDB" id="9808814at2"/>
<dbReference type="Pfam" id="PF00106">
    <property type="entry name" value="adh_short"/>
    <property type="match status" value="1"/>
</dbReference>
<reference evidence="4" key="1">
    <citation type="submission" date="2017-06" db="EMBL/GenBank/DDBJ databases">
        <authorList>
            <person name="LiPuma J."/>
            <person name="Spilker T."/>
        </authorList>
    </citation>
    <scope>NUCLEOTIDE SEQUENCE [LARGE SCALE GENOMIC DNA]</scope>
    <source>
        <strain evidence="4">AU17325</strain>
    </source>
</reference>
<protein>
    <submittedName>
        <fullName evidence="3">Dehydrogenase</fullName>
    </submittedName>
</protein>
<dbReference type="EMBL" id="NKFA01000018">
    <property type="protein sequence ID" value="OXI37148.1"/>
    <property type="molecule type" value="Genomic_DNA"/>
</dbReference>
<dbReference type="Proteomes" id="UP000214600">
    <property type="component" value="Unassembled WGS sequence"/>
</dbReference>
<dbReference type="PRINTS" id="PR00081">
    <property type="entry name" value="GDHRDH"/>
</dbReference>